<dbReference type="InterPro" id="IPR052125">
    <property type="entry name" value="KLHDC10"/>
</dbReference>
<dbReference type="InterPro" id="IPR015915">
    <property type="entry name" value="Kelch-typ_b-propeller"/>
</dbReference>
<protein>
    <submittedName>
        <fullName evidence="3">Actin-fragmin kinase</fullName>
    </submittedName>
</protein>
<evidence type="ECO:0000313" key="4">
    <source>
        <dbReference type="Proteomes" id="UP000031668"/>
    </source>
</evidence>
<dbReference type="EMBL" id="JWZT01005324">
    <property type="protein sequence ID" value="KII61569.1"/>
    <property type="molecule type" value="Genomic_DNA"/>
</dbReference>
<dbReference type="GO" id="GO:0016301">
    <property type="term" value="F:kinase activity"/>
    <property type="evidence" value="ECO:0007669"/>
    <property type="project" value="UniProtKB-KW"/>
</dbReference>
<keyword evidence="2" id="KW-0677">Repeat</keyword>
<dbReference type="PANTHER" id="PTHR46428:SF1">
    <property type="entry name" value="KELCH DOMAIN-CONTAINING PROTEIN 10"/>
    <property type="match status" value="1"/>
</dbReference>
<dbReference type="GO" id="GO:0032874">
    <property type="term" value="P:positive regulation of stress-activated MAPK cascade"/>
    <property type="evidence" value="ECO:0007669"/>
    <property type="project" value="TreeGrafter"/>
</dbReference>
<reference evidence="3 4" key="1">
    <citation type="journal article" date="2014" name="Genome Biol. Evol.">
        <title>The genome of the myxosporean Thelohanellus kitauei shows adaptations to nutrient acquisition within its fish host.</title>
        <authorList>
            <person name="Yang Y."/>
            <person name="Xiong J."/>
            <person name="Zhou Z."/>
            <person name="Huo F."/>
            <person name="Miao W."/>
            <person name="Ran C."/>
            <person name="Liu Y."/>
            <person name="Zhang J."/>
            <person name="Feng J."/>
            <person name="Wang M."/>
            <person name="Wang M."/>
            <person name="Wang L."/>
            <person name="Yao B."/>
        </authorList>
    </citation>
    <scope>NUCLEOTIDE SEQUENCE [LARGE SCALE GENOMIC DNA]</scope>
    <source>
        <strain evidence="3">Wuqing</strain>
    </source>
</reference>
<evidence type="ECO:0000256" key="2">
    <source>
        <dbReference type="ARBA" id="ARBA00022737"/>
    </source>
</evidence>
<proteinExistence type="predicted"/>
<sequence>MNVNIFFYHNQSLYVVGRILDDDNSEDSNYSGEENSYVMYKFCLKYSKWSKVQESGVKPTFYDHAYGTIFENQLYIFYPESTETNKFREVFVFDFSTNVWNTKATKSKNQDYPDERTRESYAFSRYCAYMSGGSTDHMGSFYSDVWRIDLETLEWEKIDYFHETGVYDQLMSVVNDSYVYIVGGYDKNSHYLNTFERFAIRPPSLYRLCLESQLHKVVTCCYSG</sequence>
<dbReference type="PANTHER" id="PTHR46428">
    <property type="entry name" value="KELCH DOMAIN-CONTAINING PROTEIN 10"/>
    <property type="match status" value="1"/>
</dbReference>
<dbReference type="OrthoDB" id="9973021at2759"/>
<keyword evidence="1" id="KW-0880">Kelch repeat</keyword>
<dbReference type="Proteomes" id="UP000031668">
    <property type="component" value="Unassembled WGS sequence"/>
</dbReference>
<evidence type="ECO:0000256" key="1">
    <source>
        <dbReference type="ARBA" id="ARBA00022441"/>
    </source>
</evidence>
<organism evidence="3 4">
    <name type="scientific">Thelohanellus kitauei</name>
    <name type="common">Myxosporean</name>
    <dbReference type="NCBI Taxonomy" id="669202"/>
    <lineage>
        <taxon>Eukaryota</taxon>
        <taxon>Metazoa</taxon>
        <taxon>Cnidaria</taxon>
        <taxon>Myxozoa</taxon>
        <taxon>Myxosporea</taxon>
        <taxon>Bivalvulida</taxon>
        <taxon>Platysporina</taxon>
        <taxon>Myxobolidae</taxon>
        <taxon>Thelohanellus</taxon>
    </lineage>
</organism>
<keyword evidence="4" id="KW-1185">Reference proteome</keyword>
<dbReference type="SUPFAM" id="SSF117281">
    <property type="entry name" value="Kelch motif"/>
    <property type="match status" value="1"/>
</dbReference>
<accession>A0A0C2MB70</accession>
<dbReference type="Pfam" id="PF24681">
    <property type="entry name" value="Kelch_KLHDC2_KLHL20_DRC7"/>
    <property type="match status" value="1"/>
</dbReference>
<keyword evidence="3" id="KW-0418">Kinase</keyword>
<keyword evidence="3" id="KW-0808">Transferase</keyword>
<dbReference type="AlphaFoldDB" id="A0A0C2MB70"/>
<comment type="caution">
    <text evidence="3">The sequence shown here is derived from an EMBL/GenBank/DDBJ whole genome shotgun (WGS) entry which is preliminary data.</text>
</comment>
<evidence type="ECO:0000313" key="3">
    <source>
        <dbReference type="EMBL" id="KII61569.1"/>
    </source>
</evidence>
<dbReference type="Gene3D" id="2.120.10.80">
    <property type="entry name" value="Kelch-type beta propeller"/>
    <property type="match status" value="1"/>
</dbReference>
<gene>
    <name evidence="3" type="ORF">RF11_10902</name>
</gene>
<name>A0A0C2MB70_THEKT</name>